<dbReference type="Proteomes" id="UP001164286">
    <property type="component" value="Unassembled WGS sequence"/>
</dbReference>
<keyword evidence="2" id="KW-0472">Membrane</keyword>
<feature type="compositionally biased region" description="Polar residues" evidence="1">
    <location>
        <begin position="75"/>
        <end position="96"/>
    </location>
</feature>
<organism evidence="4 5">
    <name type="scientific">Dioszegia hungarica</name>
    <dbReference type="NCBI Taxonomy" id="4972"/>
    <lineage>
        <taxon>Eukaryota</taxon>
        <taxon>Fungi</taxon>
        <taxon>Dikarya</taxon>
        <taxon>Basidiomycota</taxon>
        <taxon>Agaricomycotina</taxon>
        <taxon>Tremellomycetes</taxon>
        <taxon>Tremellales</taxon>
        <taxon>Bulleribasidiaceae</taxon>
        <taxon>Dioszegia</taxon>
    </lineage>
</organism>
<sequence>MRPVIVLSMILPLVLAHTSGMDRRTRHPDAKRQLLGGGEEDPDTASTSSFAVVAPPRSTTPPVVATSTPVGTTARPTSSRSSVLPTSVIGTSSAVSPTGAAVSGSGSLSGSASASSVSGSLSGSMSASANATSSASSSAAAASSSASSSMSVSQILHTSVDEGGRVVIVTQYYTPSASPVSSAAAAASSSSPPTTDAPALSIPAIIGISVAVGVVILGLIGCAVWRMKRRGSDEDEAIRWPELNRHGDSDTHHALPARATGKHGIETDALERSLSNSSDVYMSQTHHARPPSMPMALNGSNFGATSALDYDYAEKDLTPNPSPPVTHAVGYDYGYPAYPVHPAGVHGVADGYEHEDYANLPPPMGTQSNTTPAGLYESDSEGDHLGAGGAKVGAGAPPVYRG</sequence>
<name>A0AA38HDF2_9TREE</name>
<feature type="compositionally biased region" description="Low complexity" evidence="1">
    <location>
        <begin position="51"/>
        <end position="74"/>
    </location>
</feature>
<reference evidence="4" key="1">
    <citation type="journal article" date="2022" name="G3 (Bethesda)">
        <title>High quality genome of the basidiomycete yeast Dioszegia hungarica PDD-24b-2 isolated from cloud water.</title>
        <authorList>
            <person name="Jarrige D."/>
            <person name="Haridas S."/>
            <person name="Bleykasten-Grosshans C."/>
            <person name="Joly M."/>
            <person name="Nadalig T."/>
            <person name="Sancelme M."/>
            <person name="Vuilleumier S."/>
            <person name="Grigoriev I.V."/>
            <person name="Amato P."/>
            <person name="Bringel F."/>
        </authorList>
    </citation>
    <scope>NUCLEOTIDE SEQUENCE</scope>
    <source>
        <strain evidence="4">PDD-24b-2</strain>
    </source>
</reference>
<protein>
    <submittedName>
        <fullName evidence="4">Uncharacterized protein</fullName>
    </submittedName>
</protein>
<keyword evidence="2" id="KW-0812">Transmembrane</keyword>
<evidence type="ECO:0000256" key="3">
    <source>
        <dbReference type="SAM" id="SignalP"/>
    </source>
</evidence>
<feature type="region of interest" description="Disordered" evidence="1">
    <location>
        <begin position="362"/>
        <end position="402"/>
    </location>
</feature>
<gene>
    <name evidence="4" type="ORF">MKK02DRAFT_43474</name>
</gene>
<dbReference type="GeneID" id="77731648"/>
<evidence type="ECO:0000313" key="5">
    <source>
        <dbReference type="Proteomes" id="UP001164286"/>
    </source>
</evidence>
<dbReference type="EMBL" id="JAKWFO010000004">
    <property type="protein sequence ID" value="KAI9637549.1"/>
    <property type="molecule type" value="Genomic_DNA"/>
</dbReference>
<feature type="transmembrane region" description="Helical" evidence="2">
    <location>
        <begin position="200"/>
        <end position="225"/>
    </location>
</feature>
<feature type="region of interest" description="Disordered" evidence="1">
    <location>
        <begin position="32"/>
        <end position="129"/>
    </location>
</feature>
<feature type="compositionally biased region" description="Low complexity" evidence="1">
    <location>
        <begin position="99"/>
        <end position="129"/>
    </location>
</feature>
<dbReference type="RefSeq" id="XP_052947326.1">
    <property type="nucleotide sequence ID" value="XM_053092443.1"/>
</dbReference>
<dbReference type="AlphaFoldDB" id="A0AA38HDF2"/>
<comment type="caution">
    <text evidence="4">The sequence shown here is derived from an EMBL/GenBank/DDBJ whole genome shotgun (WGS) entry which is preliminary data.</text>
</comment>
<evidence type="ECO:0000256" key="2">
    <source>
        <dbReference type="SAM" id="Phobius"/>
    </source>
</evidence>
<evidence type="ECO:0000313" key="4">
    <source>
        <dbReference type="EMBL" id="KAI9637549.1"/>
    </source>
</evidence>
<keyword evidence="2" id="KW-1133">Transmembrane helix</keyword>
<feature type="signal peptide" evidence="3">
    <location>
        <begin position="1"/>
        <end position="16"/>
    </location>
</feature>
<evidence type="ECO:0000256" key="1">
    <source>
        <dbReference type="SAM" id="MobiDB-lite"/>
    </source>
</evidence>
<proteinExistence type="predicted"/>
<keyword evidence="3" id="KW-0732">Signal</keyword>
<accession>A0AA38HDF2</accession>
<keyword evidence="5" id="KW-1185">Reference proteome</keyword>
<feature type="chain" id="PRO_5041290133" evidence="3">
    <location>
        <begin position="17"/>
        <end position="402"/>
    </location>
</feature>